<reference evidence="2" key="3">
    <citation type="submission" date="2025-09" db="UniProtKB">
        <authorList>
            <consortium name="Ensembl"/>
        </authorList>
    </citation>
    <scope>IDENTIFICATION</scope>
</reference>
<evidence type="ECO:0000256" key="1">
    <source>
        <dbReference type="SAM" id="Phobius"/>
    </source>
</evidence>
<organism evidence="2 3">
    <name type="scientific">Sphaeramia orbicularis</name>
    <name type="common">orbiculate cardinalfish</name>
    <dbReference type="NCBI Taxonomy" id="375764"/>
    <lineage>
        <taxon>Eukaryota</taxon>
        <taxon>Metazoa</taxon>
        <taxon>Chordata</taxon>
        <taxon>Craniata</taxon>
        <taxon>Vertebrata</taxon>
        <taxon>Euteleostomi</taxon>
        <taxon>Actinopterygii</taxon>
        <taxon>Neopterygii</taxon>
        <taxon>Teleostei</taxon>
        <taxon>Neoteleostei</taxon>
        <taxon>Acanthomorphata</taxon>
        <taxon>Gobiaria</taxon>
        <taxon>Kurtiformes</taxon>
        <taxon>Apogonoidei</taxon>
        <taxon>Apogonidae</taxon>
        <taxon>Apogoninae</taxon>
        <taxon>Sphaeramia</taxon>
    </lineage>
</organism>
<dbReference type="InParanoid" id="A0A673AMV4"/>
<accession>A0A673AMV4</accession>
<evidence type="ECO:0000313" key="3">
    <source>
        <dbReference type="Proteomes" id="UP000472271"/>
    </source>
</evidence>
<reference evidence="2" key="1">
    <citation type="submission" date="2019-06" db="EMBL/GenBank/DDBJ databases">
        <authorList>
            <consortium name="Wellcome Sanger Institute Data Sharing"/>
        </authorList>
    </citation>
    <scope>NUCLEOTIDE SEQUENCE [LARGE SCALE GENOMIC DNA]</scope>
</reference>
<keyword evidence="3" id="KW-1185">Reference proteome</keyword>
<dbReference type="Proteomes" id="UP000472271">
    <property type="component" value="Chromosome 6"/>
</dbReference>
<feature type="transmembrane region" description="Helical" evidence="1">
    <location>
        <begin position="12"/>
        <end position="34"/>
    </location>
</feature>
<dbReference type="AlphaFoldDB" id="A0A673AMV4"/>
<proteinExistence type="predicted"/>
<keyword evidence="1" id="KW-1133">Transmembrane helix</keyword>
<name>A0A673AMV4_9TELE</name>
<keyword evidence="1" id="KW-0812">Transmembrane</keyword>
<keyword evidence="1" id="KW-0472">Membrane</keyword>
<evidence type="ECO:0000313" key="2">
    <source>
        <dbReference type="Ensembl" id="ENSSORP00005031010.1"/>
    </source>
</evidence>
<dbReference type="Ensembl" id="ENSSORT00005031876.1">
    <property type="protein sequence ID" value="ENSSORP00005031010.1"/>
    <property type="gene ID" value="ENSSORG00005014790.1"/>
</dbReference>
<sequence>NNNNNNNNKTCLIIYISIMLHIEFSNITAFTINYDYVQRVGEKYFVSYKDRGSFSMLALPQNTEENDRLSHFFGNFEVDMENRPLKFDKWAVGQPDRSVQDTEKPLRNYSFISCTVNTTHSFYFLISI</sequence>
<reference evidence="2" key="2">
    <citation type="submission" date="2025-08" db="UniProtKB">
        <authorList>
            <consortium name="Ensembl"/>
        </authorList>
    </citation>
    <scope>IDENTIFICATION</scope>
</reference>
<protein>
    <submittedName>
        <fullName evidence="2">Uncharacterized protein</fullName>
    </submittedName>
</protein>